<dbReference type="AlphaFoldDB" id="Q5SKL9"/>
<gene>
    <name evidence="2" type="ordered locus">TTHA0624</name>
</gene>
<dbReference type="KEGG" id="ttj:TTHA0624"/>
<keyword evidence="1" id="KW-0472">Membrane</keyword>
<feature type="transmembrane region" description="Helical" evidence="1">
    <location>
        <begin position="58"/>
        <end position="76"/>
    </location>
</feature>
<reference evidence="2 3" key="1">
    <citation type="submission" date="2004-11" db="EMBL/GenBank/DDBJ databases">
        <title>Complete genome sequence of Thermus thermophilus HB8.</title>
        <authorList>
            <person name="Masui R."/>
            <person name="Kurokawa K."/>
            <person name="Nakagawa N."/>
            <person name="Tokunaga F."/>
            <person name="Koyama Y."/>
            <person name="Shibata T."/>
            <person name="Oshima T."/>
            <person name="Yokoyama S."/>
            <person name="Yasunaga T."/>
            <person name="Kuramitsu S."/>
        </authorList>
    </citation>
    <scope>NUCLEOTIDE SEQUENCE [LARGE SCALE GENOMIC DNA]</scope>
    <source>
        <strain evidence="3">ATCC 27634 / DSM 579 / HB8</strain>
    </source>
</reference>
<keyword evidence="1" id="KW-1133">Transmembrane helix</keyword>
<evidence type="ECO:0000313" key="2">
    <source>
        <dbReference type="EMBL" id="BAD70447.1"/>
    </source>
</evidence>
<organism evidence="2 3">
    <name type="scientific">Thermus thermophilus (strain ATCC 27634 / DSM 579 / HB8)</name>
    <dbReference type="NCBI Taxonomy" id="300852"/>
    <lineage>
        <taxon>Bacteria</taxon>
        <taxon>Thermotogati</taxon>
        <taxon>Deinococcota</taxon>
        <taxon>Deinococci</taxon>
        <taxon>Thermales</taxon>
        <taxon>Thermaceae</taxon>
        <taxon>Thermus</taxon>
    </lineage>
</organism>
<feature type="transmembrane region" description="Helical" evidence="1">
    <location>
        <begin position="16"/>
        <end position="38"/>
    </location>
</feature>
<accession>Q5SKL9</accession>
<proteinExistence type="predicted"/>
<dbReference type="Proteomes" id="UP000000532">
    <property type="component" value="Chromosome"/>
</dbReference>
<keyword evidence="3" id="KW-1185">Reference proteome</keyword>
<evidence type="ECO:0000313" key="3">
    <source>
        <dbReference type="Proteomes" id="UP000000532"/>
    </source>
</evidence>
<keyword evidence="1" id="KW-0812">Transmembrane</keyword>
<dbReference type="eggNOG" id="ENOG50335I4">
    <property type="taxonomic scope" value="Bacteria"/>
</dbReference>
<dbReference type="EMBL" id="AP008226">
    <property type="protein sequence ID" value="BAD70447.1"/>
    <property type="molecule type" value="Genomic_DNA"/>
</dbReference>
<sequence>MYAGAMERTLRDILEWVVLGLLVVVGVLLAFWLGGWIFTFLGKVLLALSDLILLLLKYAVPVLILAAIGYGVVYLLQRRQA</sequence>
<dbReference type="HOGENOM" id="CLU_2653342_0_0_0"/>
<evidence type="ECO:0000256" key="1">
    <source>
        <dbReference type="SAM" id="Phobius"/>
    </source>
</evidence>
<dbReference type="EnsemblBacteria" id="BAD70447">
    <property type="protein sequence ID" value="BAD70447"/>
    <property type="gene ID" value="BAD70447"/>
</dbReference>
<protein>
    <submittedName>
        <fullName evidence="2">Uncharacterized protein</fullName>
    </submittedName>
</protein>
<name>Q5SKL9_THET8</name>